<keyword evidence="14" id="KW-0029">Amino-acid transport</keyword>
<feature type="transmembrane region" description="Helical" evidence="14">
    <location>
        <begin position="124"/>
        <end position="144"/>
    </location>
</feature>
<gene>
    <name evidence="15" type="ORF">SAMN04488568_11252</name>
</gene>
<evidence type="ECO:0000256" key="7">
    <source>
        <dbReference type="ARBA" id="ARBA00022989"/>
    </source>
</evidence>
<feature type="transmembrane region" description="Helical" evidence="14">
    <location>
        <begin position="423"/>
        <end position="444"/>
    </location>
</feature>
<dbReference type="GO" id="GO:0005298">
    <property type="term" value="F:proline:sodium symporter activity"/>
    <property type="evidence" value="ECO:0007669"/>
    <property type="project" value="UniProtKB-UniRule"/>
</dbReference>
<dbReference type="InterPro" id="IPR038377">
    <property type="entry name" value="Na/Glc_symporter_sf"/>
</dbReference>
<name>A0A1G9TM40_9PROT</name>
<dbReference type="GO" id="GO:0031402">
    <property type="term" value="F:sodium ion binding"/>
    <property type="evidence" value="ECO:0007669"/>
    <property type="project" value="UniProtKB-UniRule"/>
</dbReference>
<evidence type="ECO:0000256" key="10">
    <source>
        <dbReference type="ARBA" id="ARBA00023136"/>
    </source>
</evidence>
<evidence type="ECO:0000256" key="14">
    <source>
        <dbReference type="RuleBase" id="RU366012"/>
    </source>
</evidence>
<dbReference type="OrthoDB" id="9789704at2"/>
<dbReference type="STRING" id="144026.SAMN04488568_11252"/>
<feature type="transmembrane region" description="Helical" evidence="14">
    <location>
        <begin position="277"/>
        <end position="302"/>
    </location>
</feature>
<dbReference type="CDD" id="cd11475">
    <property type="entry name" value="SLC5sbd_PutP"/>
    <property type="match status" value="1"/>
</dbReference>
<evidence type="ECO:0000256" key="8">
    <source>
        <dbReference type="ARBA" id="ARBA00023053"/>
    </source>
</evidence>
<evidence type="ECO:0000256" key="5">
    <source>
        <dbReference type="ARBA" id="ARBA00022692"/>
    </source>
</evidence>
<feature type="transmembrane region" description="Helical" evidence="14">
    <location>
        <begin position="368"/>
        <end position="385"/>
    </location>
</feature>
<dbReference type="Pfam" id="PF00474">
    <property type="entry name" value="SSF"/>
    <property type="match status" value="1"/>
</dbReference>
<sequence length="488" mass="51535">MNQQTIVVLITLVIYNLILIGVGVWASKRNRNESDFFVASQGLGAWVAGLSYAASTSSAWVLLGFTGFVYATGLSALWMVPGIWGGYVAVWLWFGKRLREETAERGHVTLTDFLAAQTSGRMRVLITGLASILIVFCFVFYIAAQFGAAAAAFETQFPVNQTQAVMIGAAVILIYSLLGGFWAVSVTDMLQGFMMVLVALTLPVAALIAAGGPAQVFATLAAEAPPEYLQITGGRAGFMLVGFVLGVWGVGIGALGQPQLMSRLMAVKDEAARYRGFAIAIIWAVIMFTGMTVLALAGRALVGGAENGENLFYLLAGDLLPPVLAGIVLAAVLSAVMSTVDSILLVAAAAIAHDMGLSRRFPGSELTVSRIVMLAIALVAIWMTLALPSTIFARVLFAWAALGAAFGPIIIMRVMRIDPSGRATLAAMATGFALTVFFNALGALDPAGLDGVMRTLAGLARLPGDPFERVVPWVPALAILWLGRQRRG</sequence>
<feature type="transmembrane region" description="Helical" evidence="14">
    <location>
        <begin position="164"/>
        <end position="184"/>
    </location>
</feature>
<feature type="transmembrane region" description="Helical" evidence="14">
    <location>
        <begin position="6"/>
        <end position="26"/>
    </location>
</feature>
<organism evidence="15 16">
    <name type="scientific">Maricaulis salignorans</name>
    <dbReference type="NCBI Taxonomy" id="144026"/>
    <lineage>
        <taxon>Bacteria</taxon>
        <taxon>Pseudomonadati</taxon>
        <taxon>Pseudomonadota</taxon>
        <taxon>Alphaproteobacteria</taxon>
        <taxon>Maricaulales</taxon>
        <taxon>Maricaulaceae</taxon>
        <taxon>Maricaulis</taxon>
    </lineage>
</organism>
<dbReference type="EMBL" id="FNHG01000012">
    <property type="protein sequence ID" value="SDM48732.1"/>
    <property type="molecule type" value="Genomic_DNA"/>
</dbReference>
<feature type="transmembrane region" description="Helical" evidence="14">
    <location>
        <begin position="46"/>
        <end position="70"/>
    </location>
</feature>
<keyword evidence="16" id="KW-1185">Reference proteome</keyword>
<keyword evidence="5 14" id="KW-0812">Transmembrane</keyword>
<comment type="similarity">
    <text evidence="2 13">Belongs to the sodium:solute symporter (SSF) (TC 2.A.21) family.</text>
</comment>
<dbReference type="GO" id="GO:0015824">
    <property type="term" value="P:proline transport"/>
    <property type="evidence" value="ECO:0007669"/>
    <property type="project" value="UniProtKB-UniRule"/>
</dbReference>
<evidence type="ECO:0000256" key="4">
    <source>
        <dbReference type="ARBA" id="ARBA00022475"/>
    </source>
</evidence>
<evidence type="ECO:0000313" key="15">
    <source>
        <dbReference type="EMBL" id="SDM48732.1"/>
    </source>
</evidence>
<keyword evidence="7 14" id="KW-1133">Transmembrane helix</keyword>
<dbReference type="InterPro" id="IPR011851">
    <property type="entry name" value="Na/Pro_symporter"/>
</dbReference>
<feature type="transmembrane region" description="Helical" evidence="14">
    <location>
        <begin position="236"/>
        <end position="256"/>
    </location>
</feature>
<dbReference type="Proteomes" id="UP000199759">
    <property type="component" value="Unassembled WGS sequence"/>
</dbReference>
<keyword evidence="4" id="KW-1003">Cell membrane</keyword>
<comment type="function">
    <text evidence="14">Catalyzes the sodium-dependent uptake of extracellular L-proline.</text>
</comment>
<dbReference type="RefSeq" id="WP_091770446.1">
    <property type="nucleotide sequence ID" value="NZ_FNHG01000012.1"/>
</dbReference>
<evidence type="ECO:0000256" key="12">
    <source>
        <dbReference type="ARBA" id="ARBA00033708"/>
    </source>
</evidence>
<keyword evidence="14" id="KW-0997">Cell inner membrane</keyword>
<evidence type="ECO:0000256" key="9">
    <source>
        <dbReference type="ARBA" id="ARBA00023065"/>
    </source>
</evidence>
<accession>A0A1G9TM40</accession>
<proteinExistence type="inferred from homology"/>
<evidence type="ECO:0000256" key="1">
    <source>
        <dbReference type="ARBA" id="ARBA00004651"/>
    </source>
</evidence>
<dbReference type="Gene3D" id="1.20.1730.10">
    <property type="entry name" value="Sodium/glucose cotransporter"/>
    <property type="match status" value="1"/>
</dbReference>
<dbReference type="PANTHER" id="PTHR48086:SF3">
    <property type="entry name" value="SODIUM_PROLINE SYMPORTER"/>
    <property type="match status" value="1"/>
</dbReference>
<dbReference type="GO" id="GO:0005886">
    <property type="term" value="C:plasma membrane"/>
    <property type="evidence" value="ECO:0007669"/>
    <property type="project" value="UniProtKB-SubCell"/>
</dbReference>
<comment type="catalytic activity">
    <reaction evidence="12">
        <text>L-proline(in) + Na(+)(in) = L-proline(out) + Na(+)(out)</text>
        <dbReference type="Rhea" id="RHEA:28967"/>
        <dbReference type="ChEBI" id="CHEBI:29101"/>
        <dbReference type="ChEBI" id="CHEBI:60039"/>
    </reaction>
</comment>
<feature type="transmembrane region" description="Helical" evidence="14">
    <location>
        <begin position="322"/>
        <end position="347"/>
    </location>
</feature>
<keyword evidence="9 14" id="KW-0406">Ion transport</keyword>
<keyword evidence="10 14" id="KW-0472">Membrane</keyword>
<evidence type="ECO:0000256" key="6">
    <source>
        <dbReference type="ARBA" id="ARBA00022847"/>
    </source>
</evidence>
<dbReference type="AlphaFoldDB" id="A0A1G9TM40"/>
<keyword evidence="8 14" id="KW-0915">Sodium</keyword>
<evidence type="ECO:0000256" key="2">
    <source>
        <dbReference type="ARBA" id="ARBA00006434"/>
    </source>
</evidence>
<dbReference type="PROSITE" id="PS50283">
    <property type="entry name" value="NA_SOLUT_SYMP_3"/>
    <property type="match status" value="1"/>
</dbReference>
<evidence type="ECO:0000313" key="16">
    <source>
        <dbReference type="Proteomes" id="UP000199759"/>
    </source>
</evidence>
<keyword evidence="6 14" id="KW-0769">Symport</keyword>
<feature type="transmembrane region" description="Helical" evidence="14">
    <location>
        <begin position="196"/>
        <end position="216"/>
    </location>
</feature>
<evidence type="ECO:0000256" key="3">
    <source>
        <dbReference type="ARBA" id="ARBA00022448"/>
    </source>
</evidence>
<evidence type="ECO:0000256" key="13">
    <source>
        <dbReference type="RuleBase" id="RU362091"/>
    </source>
</evidence>
<keyword evidence="11 14" id="KW-0739">Sodium transport</keyword>
<protein>
    <recommendedName>
        <fullName evidence="14">Sodium/proline symporter</fullName>
    </recommendedName>
    <alternativeName>
        <fullName evidence="14">Proline permease</fullName>
    </alternativeName>
</protein>
<evidence type="ECO:0000256" key="11">
    <source>
        <dbReference type="ARBA" id="ARBA00023201"/>
    </source>
</evidence>
<dbReference type="InterPro" id="IPR050277">
    <property type="entry name" value="Sodium:Solute_Symporter"/>
</dbReference>
<comment type="subcellular location">
    <subcellularLocation>
        <location evidence="14">Cell inner membrane</location>
        <topology evidence="14">Multi-pass membrane protein</topology>
    </subcellularLocation>
    <subcellularLocation>
        <location evidence="1">Cell membrane</location>
        <topology evidence="1">Multi-pass membrane protein</topology>
    </subcellularLocation>
</comment>
<dbReference type="InterPro" id="IPR001734">
    <property type="entry name" value="Na/solute_symporter"/>
</dbReference>
<keyword evidence="3 14" id="KW-0813">Transport</keyword>
<feature type="transmembrane region" description="Helical" evidence="14">
    <location>
        <begin position="391"/>
        <end position="411"/>
    </location>
</feature>
<feature type="transmembrane region" description="Helical" evidence="14">
    <location>
        <begin position="76"/>
        <end position="95"/>
    </location>
</feature>
<dbReference type="PANTHER" id="PTHR48086">
    <property type="entry name" value="SODIUM/PROLINE SYMPORTER-RELATED"/>
    <property type="match status" value="1"/>
</dbReference>
<reference evidence="15 16" key="1">
    <citation type="submission" date="2016-10" db="EMBL/GenBank/DDBJ databases">
        <authorList>
            <person name="de Groot N.N."/>
        </authorList>
    </citation>
    <scope>NUCLEOTIDE SEQUENCE [LARGE SCALE GENOMIC DNA]</scope>
    <source>
        <strain evidence="15 16">DSM 16077</strain>
    </source>
</reference>